<keyword evidence="5" id="KW-1133">Transmembrane helix</keyword>
<evidence type="ECO:0000259" key="6">
    <source>
        <dbReference type="PROSITE" id="PS50109"/>
    </source>
</evidence>
<feature type="transmembrane region" description="Helical" evidence="5">
    <location>
        <begin position="112"/>
        <end position="130"/>
    </location>
</feature>
<dbReference type="PROSITE" id="PS50110">
    <property type="entry name" value="RESPONSE_REGULATORY"/>
    <property type="match status" value="1"/>
</dbReference>
<dbReference type="SUPFAM" id="SSF52172">
    <property type="entry name" value="CheY-like"/>
    <property type="match status" value="1"/>
</dbReference>
<feature type="transmembrane region" description="Helical" evidence="5">
    <location>
        <begin position="40"/>
        <end position="58"/>
    </location>
</feature>
<keyword evidence="8" id="KW-0547">Nucleotide-binding</keyword>
<evidence type="ECO:0000256" key="5">
    <source>
        <dbReference type="SAM" id="Phobius"/>
    </source>
</evidence>
<name>A0ABZ2YY04_9BACT</name>
<dbReference type="EMBL" id="CP149822">
    <property type="protein sequence ID" value="WZN43556.1"/>
    <property type="molecule type" value="Genomic_DNA"/>
</dbReference>
<feature type="modified residue" description="4-aspartylphosphate" evidence="4">
    <location>
        <position position="503"/>
    </location>
</feature>
<evidence type="ECO:0000256" key="3">
    <source>
        <dbReference type="ARBA" id="ARBA00022553"/>
    </source>
</evidence>
<feature type="transmembrane region" description="Helical" evidence="5">
    <location>
        <begin position="89"/>
        <end position="106"/>
    </location>
</feature>
<reference evidence="9" key="1">
    <citation type="submission" date="2024-03" db="EMBL/GenBank/DDBJ databases">
        <title>Chitinophaga horti sp. nov., isolated from garden soil.</title>
        <authorList>
            <person name="Lee D.S."/>
            <person name="Han D.M."/>
            <person name="Baek J.H."/>
            <person name="Choi D.G."/>
            <person name="Jeon J.H."/>
            <person name="Jeon C.O."/>
        </authorList>
    </citation>
    <scope>NUCLEOTIDE SEQUENCE [LARGE SCALE GENOMIC DNA]</scope>
    <source>
        <strain evidence="9">GPA1</strain>
    </source>
</reference>
<keyword evidence="5" id="KW-0812">Transmembrane</keyword>
<dbReference type="SMART" id="SM00448">
    <property type="entry name" value="REC"/>
    <property type="match status" value="1"/>
</dbReference>
<dbReference type="PROSITE" id="PS50109">
    <property type="entry name" value="HIS_KIN"/>
    <property type="match status" value="1"/>
</dbReference>
<keyword evidence="3 4" id="KW-0597">Phosphoprotein</keyword>
<dbReference type="SMART" id="SM00387">
    <property type="entry name" value="HATPase_c"/>
    <property type="match status" value="1"/>
</dbReference>
<dbReference type="Proteomes" id="UP001485459">
    <property type="component" value="Chromosome"/>
</dbReference>
<evidence type="ECO:0000256" key="1">
    <source>
        <dbReference type="ARBA" id="ARBA00000085"/>
    </source>
</evidence>
<dbReference type="InterPro" id="IPR011006">
    <property type="entry name" value="CheY-like_superfamily"/>
</dbReference>
<feature type="domain" description="Histidine kinase" evidence="6">
    <location>
        <begin position="211"/>
        <end position="432"/>
    </location>
</feature>
<evidence type="ECO:0000313" key="8">
    <source>
        <dbReference type="EMBL" id="WZN43556.1"/>
    </source>
</evidence>
<sequence length="574" mass="64170">MRYPAYILTTFAGWVNQIISAGSKGLPEEKAHKIRTVNSICLITALLAVSIGYFFYLYSGENGILIPAIFEGALFLGIIVLNKNKKYEAASLGVMLAHCLCALYFAAILGKIINISLILVFIFGISFLVYRKRWQRITGITAAILTLIALEVNYYYNIVPPLQLAEEFQYLLRWVALPCFLLFDALVLGYFVQDIRENKILLNQVSMLIFKTSHEMRNNLASNSILIDLLNAEIKDNPEYEKLKHYVEQLSTINSGMRNIVTNVLNMGEIENGSASGIHPETFELRAFIDGIIKIQQIKAESRKLDIQLAYDEALPVYIESDPLQLNIAITNLISNAVKYGREETPVLVRLSGINNNRSLEISVANQCPDIPQEKIKLLFNKFMTAKHNKRIEGSGLGLYIVRSIMDQFEGTYHVTSQNGLTTFTISFPLVAGQSPETAAPQQAIHQLAGLNLSFAEDDLMQNKLLSSLLQSFGCAITSSIDGRQLLEKLESNPTLPDCIILDDNMHALSGPETLRALKSDVRFKHIPVIMITGKGGPTEHWTELGARGVIRKPYDRFTLLQQLSQHLQSQTLA</sequence>
<dbReference type="RefSeq" id="WP_341838361.1">
    <property type="nucleotide sequence ID" value="NZ_CP149822.1"/>
</dbReference>
<dbReference type="Pfam" id="PF02518">
    <property type="entry name" value="HATPase_c"/>
    <property type="match status" value="1"/>
</dbReference>
<keyword evidence="5" id="KW-0472">Membrane</keyword>
<dbReference type="Pfam" id="PF00072">
    <property type="entry name" value="Response_reg"/>
    <property type="match status" value="1"/>
</dbReference>
<feature type="transmembrane region" description="Helical" evidence="5">
    <location>
        <begin position="137"/>
        <end position="156"/>
    </location>
</feature>
<dbReference type="PANTHER" id="PTHR43547:SF2">
    <property type="entry name" value="HYBRID SIGNAL TRANSDUCTION HISTIDINE KINASE C"/>
    <property type="match status" value="1"/>
</dbReference>
<protein>
    <recommendedName>
        <fullName evidence="2">histidine kinase</fullName>
        <ecNumber evidence="2">2.7.13.3</ecNumber>
    </recommendedName>
</protein>
<dbReference type="CDD" id="cd00156">
    <property type="entry name" value="REC"/>
    <property type="match status" value="1"/>
</dbReference>
<dbReference type="InterPro" id="IPR005467">
    <property type="entry name" value="His_kinase_dom"/>
</dbReference>
<evidence type="ECO:0000256" key="2">
    <source>
        <dbReference type="ARBA" id="ARBA00012438"/>
    </source>
</evidence>
<gene>
    <name evidence="8" type="ORF">WJU16_11010</name>
</gene>
<keyword evidence="8" id="KW-0067">ATP-binding</keyword>
<evidence type="ECO:0000259" key="7">
    <source>
        <dbReference type="PROSITE" id="PS50110"/>
    </source>
</evidence>
<dbReference type="EC" id="2.7.13.3" evidence="2"/>
<evidence type="ECO:0000313" key="9">
    <source>
        <dbReference type="Proteomes" id="UP001485459"/>
    </source>
</evidence>
<proteinExistence type="predicted"/>
<dbReference type="GO" id="GO:0005524">
    <property type="term" value="F:ATP binding"/>
    <property type="evidence" value="ECO:0007669"/>
    <property type="project" value="UniProtKB-KW"/>
</dbReference>
<dbReference type="SUPFAM" id="SSF55874">
    <property type="entry name" value="ATPase domain of HSP90 chaperone/DNA topoisomerase II/histidine kinase"/>
    <property type="match status" value="1"/>
</dbReference>
<dbReference type="PRINTS" id="PR00344">
    <property type="entry name" value="BCTRLSENSOR"/>
</dbReference>
<dbReference type="PANTHER" id="PTHR43547">
    <property type="entry name" value="TWO-COMPONENT HISTIDINE KINASE"/>
    <property type="match status" value="1"/>
</dbReference>
<accession>A0ABZ2YY04</accession>
<feature type="domain" description="Response regulatory" evidence="7">
    <location>
        <begin position="452"/>
        <end position="568"/>
    </location>
</feature>
<dbReference type="Gene3D" id="3.40.50.2300">
    <property type="match status" value="1"/>
</dbReference>
<organism evidence="8 9">
    <name type="scientific">Chitinophaga pollutisoli</name>
    <dbReference type="NCBI Taxonomy" id="3133966"/>
    <lineage>
        <taxon>Bacteria</taxon>
        <taxon>Pseudomonadati</taxon>
        <taxon>Bacteroidota</taxon>
        <taxon>Chitinophagia</taxon>
        <taxon>Chitinophagales</taxon>
        <taxon>Chitinophagaceae</taxon>
        <taxon>Chitinophaga</taxon>
    </lineage>
</organism>
<evidence type="ECO:0000256" key="4">
    <source>
        <dbReference type="PROSITE-ProRule" id="PRU00169"/>
    </source>
</evidence>
<dbReference type="InterPro" id="IPR036890">
    <property type="entry name" value="HATPase_C_sf"/>
</dbReference>
<dbReference type="InterPro" id="IPR003594">
    <property type="entry name" value="HATPase_dom"/>
</dbReference>
<feature type="transmembrane region" description="Helical" evidence="5">
    <location>
        <begin position="171"/>
        <end position="192"/>
    </location>
</feature>
<dbReference type="Gene3D" id="3.30.565.10">
    <property type="entry name" value="Histidine kinase-like ATPase, C-terminal domain"/>
    <property type="match status" value="1"/>
</dbReference>
<dbReference type="InterPro" id="IPR001789">
    <property type="entry name" value="Sig_transdc_resp-reg_receiver"/>
</dbReference>
<feature type="transmembrane region" description="Helical" evidence="5">
    <location>
        <begin position="64"/>
        <end position="82"/>
    </location>
</feature>
<comment type="catalytic activity">
    <reaction evidence="1">
        <text>ATP + protein L-histidine = ADP + protein N-phospho-L-histidine.</text>
        <dbReference type="EC" id="2.7.13.3"/>
    </reaction>
</comment>
<keyword evidence="9" id="KW-1185">Reference proteome</keyword>
<dbReference type="InterPro" id="IPR004358">
    <property type="entry name" value="Sig_transdc_His_kin-like_C"/>
</dbReference>